<dbReference type="SUPFAM" id="SSF51120">
    <property type="entry name" value="beta-Roll"/>
    <property type="match status" value="1"/>
</dbReference>
<keyword evidence="2" id="KW-1185">Reference proteome</keyword>
<accession>A0ABT8YJ06</accession>
<reference evidence="1" key="2">
    <citation type="submission" date="2023-07" db="EMBL/GenBank/DDBJ databases">
        <authorList>
            <person name="Shen H."/>
        </authorList>
    </citation>
    <scope>NUCLEOTIDE SEQUENCE</scope>
    <source>
        <strain evidence="1">TNR-22</strain>
    </source>
</reference>
<comment type="caution">
    <text evidence="1">The sequence shown here is derived from an EMBL/GenBank/DDBJ whole genome shotgun (WGS) entry which is preliminary data.</text>
</comment>
<protein>
    <recommendedName>
        <fullName evidence="3">Calcium-binding protein</fullName>
    </recommendedName>
</protein>
<dbReference type="RefSeq" id="WP_304375334.1">
    <property type="nucleotide sequence ID" value="NZ_JAUOZU010000005.1"/>
</dbReference>
<gene>
    <name evidence="1" type="ORF">Q4481_05620</name>
</gene>
<name>A0ABT8YJ06_9HYPH</name>
<organism evidence="1 2">
    <name type="scientific">Rhizobium alvei</name>
    <dbReference type="NCBI Taxonomy" id="1132659"/>
    <lineage>
        <taxon>Bacteria</taxon>
        <taxon>Pseudomonadati</taxon>
        <taxon>Pseudomonadota</taxon>
        <taxon>Alphaproteobacteria</taxon>
        <taxon>Hyphomicrobiales</taxon>
        <taxon>Rhizobiaceae</taxon>
        <taxon>Rhizobium/Agrobacterium group</taxon>
        <taxon>Rhizobium</taxon>
    </lineage>
</organism>
<dbReference type="Proteomes" id="UP001174932">
    <property type="component" value="Unassembled WGS sequence"/>
</dbReference>
<evidence type="ECO:0000313" key="1">
    <source>
        <dbReference type="EMBL" id="MDO6963427.1"/>
    </source>
</evidence>
<dbReference type="PRINTS" id="PR00313">
    <property type="entry name" value="CABNDNGRPT"/>
</dbReference>
<dbReference type="InterPro" id="IPR011049">
    <property type="entry name" value="Serralysin-like_metalloprot_C"/>
</dbReference>
<reference evidence="1" key="1">
    <citation type="journal article" date="2015" name="Int. J. Syst. Evol. Microbiol.">
        <title>Rhizobium alvei sp. nov., isolated from a freshwater river.</title>
        <authorList>
            <person name="Sheu S.Y."/>
            <person name="Huang H.W."/>
            <person name="Young C.C."/>
            <person name="Chen W.M."/>
        </authorList>
    </citation>
    <scope>NUCLEOTIDE SEQUENCE</scope>
    <source>
        <strain evidence="1">TNR-22</strain>
    </source>
</reference>
<dbReference type="Gene3D" id="2.150.10.10">
    <property type="entry name" value="Serralysin-like metalloprotease, C-terminal"/>
    <property type="match status" value="1"/>
</dbReference>
<proteinExistence type="predicted"/>
<evidence type="ECO:0000313" key="2">
    <source>
        <dbReference type="Proteomes" id="UP001174932"/>
    </source>
</evidence>
<sequence length="387" mass="40632">MATIDIRRDRTSTYSIDAVGDRFILHEGVAIVAIDVAMEELSTSHDNRIEIRGTLRSDDDCFASTGDNTTFIVAQTGRLFGADGIFTADGAHLVNRGVIRCSDEAITTGSKSVFENFNRLIGDTGVSIDGGRIVNHEGAIIRTSAGGVAIESSISLTVINDGMIQGDLYAIAGGSGQDVVINRGTMEGAIDLGDGNDSFDNRGGTIDGDITGGGGDDVFITDSSVSRLLEVFAGGSDTVRSTVSYVLSADVEKLVLLGIGNTTGKGNSSGNGLTGNSGNNKLFGFANNDFLDGKGGNDTLSGGSEMGDEDTFYFKTGYGRDTIIDFQDDTDKLALKGLDGVTGFNDLKAHHVMENAAGDLVIFSGQDRLIVEDMTITKLTSNDVYFD</sequence>
<dbReference type="EMBL" id="JAUOZU010000005">
    <property type="protein sequence ID" value="MDO6963427.1"/>
    <property type="molecule type" value="Genomic_DNA"/>
</dbReference>
<evidence type="ECO:0008006" key="3">
    <source>
        <dbReference type="Google" id="ProtNLM"/>
    </source>
</evidence>